<dbReference type="Gene3D" id="3.20.20.80">
    <property type="entry name" value="Glycosidases"/>
    <property type="match status" value="1"/>
</dbReference>
<dbReference type="OrthoDB" id="9775889at2"/>
<dbReference type="SMART" id="SM00636">
    <property type="entry name" value="Glyco_18"/>
    <property type="match status" value="1"/>
</dbReference>
<dbReference type="PROSITE" id="PS01095">
    <property type="entry name" value="GH18_1"/>
    <property type="match status" value="1"/>
</dbReference>
<evidence type="ECO:0000256" key="6">
    <source>
        <dbReference type="RuleBase" id="RU004453"/>
    </source>
</evidence>
<evidence type="ECO:0000256" key="1">
    <source>
        <dbReference type="ARBA" id="ARBA00000822"/>
    </source>
</evidence>
<protein>
    <recommendedName>
        <fullName evidence="2">chitinase</fullName>
        <ecNumber evidence="2">3.2.1.14</ecNumber>
    </recommendedName>
</protein>
<proteinExistence type="inferred from homology"/>
<dbReference type="EMBL" id="SUKA01000003">
    <property type="protein sequence ID" value="TJY65480.1"/>
    <property type="molecule type" value="Genomic_DNA"/>
</dbReference>
<dbReference type="AlphaFoldDB" id="A0A4U0H1P4"/>
<comment type="similarity">
    <text evidence="6">Belongs to the glycosyl hydrolase 18 family.</text>
</comment>
<dbReference type="GO" id="GO:0006032">
    <property type="term" value="P:chitin catabolic process"/>
    <property type="evidence" value="ECO:0007669"/>
    <property type="project" value="TreeGrafter"/>
</dbReference>
<reference evidence="8 9" key="1">
    <citation type="submission" date="2019-04" db="EMBL/GenBank/DDBJ databases">
        <title>Sphingobacterium olei sp. nov., isolated from oil-contaminated soil.</title>
        <authorList>
            <person name="Liu B."/>
        </authorList>
    </citation>
    <scope>NUCLEOTIDE SEQUENCE [LARGE SCALE GENOMIC DNA]</scope>
    <source>
        <strain evidence="8 9">Y3L14</strain>
    </source>
</reference>
<evidence type="ECO:0000256" key="3">
    <source>
        <dbReference type="ARBA" id="ARBA00022801"/>
    </source>
</evidence>
<dbReference type="Gene3D" id="3.40.5.30">
    <property type="entry name" value="(Trans)glycosidases - domain 2"/>
    <property type="match status" value="1"/>
</dbReference>
<comment type="catalytic activity">
    <reaction evidence="1">
        <text>Random endo-hydrolysis of N-acetyl-beta-D-glucosaminide (1-&gt;4)-beta-linkages in chitin and chitodextrins.</text>
        <dbReference type="EC" id="3.2.1.14"/>
    </reaction>
</comment>
<name>A0A4U0H1P4_9SPHI</name>
<dbReference type="InterPro" id="IPR050314">
    <property type="entry name" value="Glycosyl_Hydrlase_18"/>
</dbReference>
<evidence type="ECO:0000259" key="7">
    <source>
        <dbReference type="PROSITE" id="PS51910"/>
    </source>
</evidence>
<dbReference type="GO" id="GO:0008061">
    <property type="term" value="F:chitin binding"/>
    <property type="evidence" value="ECO:0007669"/>
    <property type="project" value="InterPro"/>
</dbReference>
<evidence type="ECO:0000313" key="9">
    <source>
        <dbReference type="Proteomes" id="UP000309872"/>
    </source>
</evidence>
<dbReference type="SUPFAM" id="SSF51445">
    <property type="entry name" value="(Trans)glycosidases"/>
    <property type="match status" value="1"/>
</dbReference>
<dbReference type="InterPro" id="IPR001223">
    <property type="entry name" value="Glyco_hydro18_cat"/>
</dbReference>
<keyword evidence="9" id="KW-1185">Reference proteome</keyword>
<keyword evidence="3 5" id="KW-0378">Hydrolase</keyword>
<sequence>MIKNQKITTAKWIAYFSFIFLFLMNINCSHSEIQPHDEVPVRATAFRVVGYFRGDLTKDLQRVDFSALTHINIAFANPDSTGKFPPMAGLKQFVNTAHQHGVKILISIAGGRAPKYYKELISPANRTVFIAAINEFLDEYDLDGIDVDLEGDLITEHYEGFITALGISLDSLRLMTAAVATEYGWQVPVDALEKLDFVNIMSYDKTGPWNPSRPGPHAPYEMAVEDIQYWHEIKGVPKDKLNLGLPFYGHSFNGPNSTSYTYNRIVSDYPGAEYKDELTMKDGSVVYYNGVPTIRRKTALALHEIGGVMIWQLVQDAAGEKSLLKLIKDVVDTAAKNRDK</sequence>
<evidence type="ECO:0000256" key="4">
    <source>
        <dbReference type="ARBA" id="ARBA00023295"/>
    </source>
</evidence>
<comment type="caution">
    <text evidence="8">The sequence shown here is derived from an EMBL/GenBank/DDBJ whole genome shotgun (WGS) entry which is preliminary data.</text>
</comment>
<dbReference type="GO" id="GO:0005576">
    <property type="term" value="C:extracellular region"/>
    <property type="evidence" value="ECO:0007669"/>
    <property type="project" value="TreeGrafter"/>
</dbReference>
<dbReference type="EC" id="3.2.1.14" evidence="2"/>
<dbReference type="InterPro" id="IPR017853">
    <property type="entry name" value="GH"/>
</dbReference>
<dbReference type="GO" id="GO:0008843">
    <property type="term" value="F:endochitinase activity"/>
    <property type="evidence" value="ECO:0007669"/>
    <property type="project" value="UniProtKB-EC"/>
</dbReference>
<keyword evidence="4 5" id="KW-0326">Glycosidase</keyword>
<dbReference type="RefSeq" id="WP_136820609.1">
    <property type="nucleotide sequence ID" value="NZ_BMJX01000003.1"/>
</dbReference>
<dbReference type="PROSITE" id="PS51910">
    <property type="entry name" value="GH18_2"/>
    <property type="match status" value="1"/>
</dbReference>
<evidence type="ECO:0000313" key="8">
    <source>
        <dbReference type="EMBL" id="TJY65480.1"/>
    </source>
</evidence>
<feature type="domain" description="GH18" evidence="7">
    <location>
        <begin position="46"/>
        <end position="334"/>
    </location>
</feature>
<organism evidence="8 9">
    <name type="scientific">Sphingobacterium alkalisoli</name>
    <dbReference type="NCBI Taxonomy" id="1874115"/>
    <lineage>
        <taxon>Bacteria</taxon>
        <taxon>Pseudomonadati</taxon>
        <taxon>Bacteroidota</taxon>
        <taxon>Sphingobacteriia</taxon>
        <taxon>Sphingobacteriales</taxon>
        <taxon>Sphingobacteriaceae</taxon>
        <taxon>Sphingobacterium</taxon>
    </lineage>
</organism>
<evidence type="ECO:0000256" key="2">
    <source>
        <dbReference type="ARBA" id="ARBA00012729"/>
    </source>
</evidence>
<dbReference type="Proteomes" id="UP000309872">
    <property type="component" value="Unassembled WGS sequence"/>
</dbReference>
<dbReference type="PANTHER" id="PTHR11177:SF317">
    <property type="entry name" value="CHITINASE 12-RELATED"/>
    <property type="match status" value="1"/>
</dbReference>
<dbReference type="InterPro" id="IPR011583">
    <property type="entry name" value="Chitinase_II/V-like_cat"/>
</dbReference>
<dbReference type="Pfam" id="PF00704">
    <property type="entry name" value="Glyco_hydro_18"/>
    <property type="match status" value="1"/>
</dbReference>
<dbReference type="InterPro" id="IPR001579">
    <property type="entry name" value="Glyco_hydro_18_chit_AS"/>
</dbReference>
<evidence type="ECO:0000256" key="5">
    <source>
        <dbReference type="RuleBase" id="RU000489"/>
    </source>
</evidence>
<dbReference type="PANTHER" id="PTHR11177">
    <property type="entry name" value="CHITINASE"/>
    <property type="match status" value="1"/>
</dbReference>
<gene>
    <name evidence="8" type="ORF">FAZ19_10080</name>
</gene>
<accession>A0A4U0H1P4</accession>
<dbReference type="GO" id="GO:0005975">
    <property type="term" value="P:carbohydrate metabolic process"/>
    <property type="evidence" value="ECO:0007669"/>
    <property type="project" value="InterPro"/>
</dbReference>